<gene>
    <name evidence="3" type="ORF">C5Y98_03725</name>
</gene>
<feature type="region of interest" description="Disordered" evidence="1">
    <location>
        <begin position="405"/>
        <end position="427"/>
    </location>
</feature>
<dbReference type="Proteomes" id="UP000239388">
    <property type="component" value="Unassembled WGS sequence"/>
</dbReference>
<evidence type="ECO:0000256" key="1">
    <source>
        <dbReference type="SAM" id="MobiDB-lite"/>
    </source>
</evidence>
<name>A0A2S8G9H8_9BACT</name>
<evidence type="ECO:0000313" key="3">
    <source>
        <dbReference type="EMBL" id="PQO41079.1"/>
    </source>
</evidence>
<feature type="chain" id="PRO_5015522027" evidence="2">
    <location>
        <begin position="21"/>
        <end position="427"/>
    </location>
</feature>
<evidence type="ECO:0000313" key="4">
    <source>
        <dbReference type="Proteomes" id="UP000239388"/>
    </source>
</evidence>
<dbReference type="Gene3D" id="3.60.60.10">
    <property type="entry name" value="Penicillin V Acylase, Chain A"/>
    <property type="match status" value="1"/>
</dbReference>
<dbReference type="AlphaFoldDB" id="A0A2S8G9H8"/>
<protein>
    <submittedName>
        <fullName evidence="3">Peptidase C45</fullName>
    </submittedName>
</protein>
<accession>A0A2S8G9H8</accession>
<proteinExistence type="predicted"/>
<organism evidence="3 4">
    <name type="scientific">Blastopirellula marina</name>
    <dbReference type="NCBI Taxonomy" id="124"/>
    <lineage>
        <taxon>Bacteria</taxon>
        <taxon>Pseudomonadati</taxon>
        <taxon>Planctomycetota</taxon>
        <taxon>Planctomycetia</taxon>
        <taxon>Pirellulales</taxon>
        <taxon>Pirellulaceae</taxon>
        <taxon>Blastopirellula</taxon>
    </lineage>
</organism>
<keyword evidence="2" id="KW-0732">Signal</keyword>
<dbReference type="EMBL" id="PUIB01000006">
    <property type="protein sequence ID" value="PQO41079.1"/>
    <property type="molecule type" value="Genomic_DNA"/>
</dbReference>
<feature type="signal peptide" evidence="2">
    <location>
        <begin position="1"/>
        <end position="20"/>
    </location>
</feature>
<evidence type="ECO:0000256" key="2">
    <source>
        <dbReference type="SAM" id="SignalP"/>
    </source>
</evidence>
<sequence length="427" mass="46315">MIAIIGIGLLCSGLNTKAFACTTAVISGRATIDGRPILWKNRDTRDTNHNEVIQWNDGKYKAIAVVNAGGKSAVWMGVNEAGFCIENSVSRDLSAEGEKKGPGNGGFMKLALETCETVADFKRLLEETDKEGRKTIANFGVIDAKGGAALFETGPYKHLMFDANDPATAPDGVIVRSNFATSACELPAEPAPEQITEIASHDRYLRACSLLKKPDQPKISFDYVLRNCARDLCDAELAAIPGSVNSTEGSLPERISTANTISRSFTVSVAVFHGVRPGEDPRLTTMWTMLGEPTFTIAVPCWVSSSEVAVQLTGSRGSRLGELANSLRTWNYVNEEDTLRGAGMPELWSKLWQVEDKIVEETLRKREAWLKTEASTDELTKQHQAAVAEAYEALESAFTTAKQKALDQPSAPLPDFSLPLATTPVTK</sequence>
<reference evidence="3 4" key="1">
    <citation type="submission" date="2018-02" db="EMBL/GenBank/DDBJ databases">
        <title>Comparative genomes isolates from brazilian mangrove.</title>
        <authorList>
            <person name="Araujo J.E."/>
            <person name="Taketani R.G."/>
            <person name="Silva M.C.P."/>
            <person name="Loureco M.V."/>
            <person name="Andreote F.D."/>
        </authorList>
    </citation>
    <scope>NUCLEOTIDE SEQUENCE [LARGE SCALE GENOMIC DNA]</scope>
    <source>
        <strain evidence="3 4">NAP PRIS-MGV</strain>
    </source>
</reference>
<comment type="caution">
    <text evidence="3">The sequence shown here is derived from an EMBL/GenBank/DDBJ whole genome shotgun (WGS) entry which is preliminary data.</text>
</comment>